<evidence type="ECO:0000313" key="2">
    <source>
        <dbReference type="EMBL" id="PJI93916.1"/>
    </source>
</evidence>
<accession>A0A2M8WSV8</accession>
<evidence type="ECO:0000313" key="3">
    <source>
        <dbReference type="Proteomes" id="UP000231586"/>
    </source>
</evidence>
<keyword evidence="3" id="KW-1185">Reference proteome</keyword>
<name>A0A2M8WSV8_9MICO</name>
<comment type="caution">
    <text evidence="2">The sequence shown here is derived from an EMBL/GenBank/DDBJ whole genome shotgun (WGS) entry which is preliminary data.</text>
</comment>
<proteinExistence type="predicted"/>
<feature type="domain" description="N-acetyltransferase" evidence="1">
    <location>
        <begin position="35"/>
        <end position="190"/>
    </location>
</feature>
<dbReference type="InterPro" id="IPR051531">
    <property type="entry name" value="N-acetyltransferase"/>
</dbReference>
<evidence type="ECO:0000259" key="1">
    <source>
        <dbReference type="PROSITE" id="PS51186"/>
    </source>
</evidence>
<dbReference type="Proteomes" id="UP000231586">
    <property type="component" value="Unassembled WGS sequence"/>
</dbReference>
<dbReference type="OrthoDB" id="4946490at2"/>
<dbReference type="CDD" id="cd04301">
    <property type="entry name" value="NAT_SF"/>
    <property type="match status" value="1"/>
</dbReference>
<dbReference type="Gene3D" id="3.40.630.30">
    <property type="match status" value="1"/>
</dbReference>
<dbReference type="GO" id="GO:0016747">
    <property type="term" value="F:acyltransferase activity, transferring groups other than amino-acyl groups"/>
    <property type="evidence" value="ECO:0007669"/>
    <property type="project" value="InterPro"/>
</dbReference>
<dbReference type="RefSeq" id="WP_100349534.1">
    <property type="nucleotide sequence ID" value="NZ_PGTZ01000007.1"/>
</dbReference>
<dbReference type="PANTHER" id="PTHR43792">
    <property type="entry name" value="GNAT FAMILY, PUTATIVE (AFU_ORTHOLOGUE AFUA_3G00765)-RELATED-RELATED"/>
    <property type="match status" value="1"/>
</dbReference>
<dbReference type="AlphaFoldDB" id="A0A2M8WSV8"/>
<reference evidence="2 3" key="1">
    <citation type="submission" date="2017-11" db="EMBL/GenBank/DDBJ databases">
        <title>Genomic Encyclopedia of Archaeal and Bacterial Type Strains, Phase II (KMG-II): From Individual Species to Whole Genera.</title>
        <authorList>
            <person name="Goeker M."/>
        </authorList>
    </citation>
    <scope>NUCLEOTIDE SEQUENCE [LARGE SCALE GENOMIC DNA]</scope>
    <source>
        <strain evidence="2 3">DSM 22413</strain>
    </source>
</reference>
<sequence length="190" mass="20349">MPDATALPSDVPSVFLLPTADQRAAGGTHGSAVRGALRAMTHDDWTLEQDLSRDAAVQRWTFYPADLSADDARTRAALAVDRRRTGASARFVVLDDDGPAGTAGIAIPRGVPEVFYALLPRARGRGLASRAARTLSSWALRAGYPEVHLFTLEGNTASEAVAERAGFTRGETATVVRDGIKETTTCWVRR</sequence>
<dbReference type="InterPro" id="IPR016181">
    <property type="entry name" value="Acyl_CoA_acyltransferase"/>
</dbReference>
<dbReference type="InterPro" id="IPR000182">
    <property type="entry name" value="GNAT_dom"/>
</dbReference>
<gene>
    <name evidence="2" type="ORF">CLV34_1397</name>
</gene>
<organism evidence="2 3">
    <name type="scientific">Luteimicrobium subarcticum</name>
    <dbReference type="NCBI Taxonomy" id="620910"/>
    <lineage>
        <taxon>Bacteria</taxon>
        <taxon>Bacillati</taxon>
        <taxon>Actinomycetota</taxon>
        <taxon>Actinomycetes</taxon>
        <taxon>Micrococcales</taxon>
        <taxon>Luteimicrobium</taxon>
    </lineage>
</organism>
<dbReference type="Pfam" id="PF13302">
    <property type="entry name" value="Acetyltransf_3"/>
    <property type="match status" value="1"/>
</dbReference>
<dbReference type="SUPFAM" id="SSF55729">
    <property type="entry name" value="Acyl-CoA N-acyltransferases (Nat)"/>
    <property type="match status" value="1"/>
</dbReference>
<protein>
    <submittedName>
        <fullName evidence="2">RimJ/RimL family protein N-acetyltransferase</fullName>
    </submittedName>
</protein>
<dbReference type="EMBL" id="PGTZ01000007">
    <property type="protein sequence ID" value="PJI93916.1"/>
    <property type="molecule type" value="Genomic_DNA"/>
</dbReference>
<keyword evidence="2" id="KW-0808">Transferase</keyword>
<dbReference type="PROSITE" id="PS51186">
    <property type="entry name" value="GNAT"/>
    <property type="match status" value="1"/>
</dbReference>